<keyword evidence="2" id="KW-1185">Reference proteome</keyword>
<dbReference type="RefSeq" id="WP_134542299.1">
    <property type="nucleotide sequence ID" value="NZ_JACHBP010000001.1"/>
</dbReference>
<dbReference type="OrthoDB" id="3784033at2"/>
<sequence>MPVHANRVATLVLAGALALAIPVTLGACAPTPSPGLPHGVTIDVYQSRIDYSEHKLEVAIANATDAPFDVLALSFSTPVFSSVEYTRAPTTVRPGTTTDFRLLLPPARCDAEPGKPTVDIRFSFDGGEGQARMSPDDRMGQLPAIAAEDCRDDAVAAVATISAAPAIRIASVDGTTAAVLDFTAVPTGAGGILTIDDVRGTVLLGARDPATGRVGDTVPLGIDLSHATTPVTFSLVLLPARCDPHVVLEDKRGTFFTFTVTTRLDTGRIFIGVTDDVRLQLYEFVGSQCGWT</sequence>
<proteinExistence type="predicted"/>
<evidence type="ECO:0000313" key="1">
    <source>
        <dbReference type="EMBL" id="TFB80612.1"/>
    </source>
</evidence>
<accession>A0A4R8VEL4</accession>
<dbReference type="AlphaFoldDB" id="A0A4R8VEL4"/>
<dbReference type="PROSITE" id="PS51257">
    <property type="entry name" value="PROKAR_LIPOPROTEIN"/>
    <property type="match status" value="1"/>
</dbReference>
<gene>
    <name evidence="1" type="ORF">E3N84_11565</name>
</gene>
<dbReference type="EMBL" id="SOFI01000003">
    <property type="protein sequence ID" value="TFB80612.1"/>
    <property type="molecule type" value="Genomic_DNA"/>
</dbReference>
<organism evidence="1 2">
    <name type="scientific">Terrimesophilobacter mesophilus</name>
    <dbReference type="NCBI Taxonomy" id="433647"/>
    <lineage>
        <taxon>Bacteria</taxon>
        <taxon>Bacillati</taxon>
        <taxon>Actinomycetota</taxon>
        <taxon>Actinomycetes</taxon>
        <taxon>Micrococcales</taxon>
        <taxon>Microbacteriaceae</taxon>
        <taxon>Terrimesophilobacter</taxon>
    </lineage>
</organism>
<name>A0A4R8VEL4_9MICO</name>
<comment type="caution">
    <text evidence="1">The sequence shown here is derived from an EMBL/GenBank/DDBJ whole genome shotgun (WGS) entry which is preliminary data.</text>
</comment>
<evidence type="ECO:0000313" key="2">
    <source>
        <dbReference type="Proteomes" id="UP000298488"/>
    </source>
</evidence>
<dbReference type="Proteomes" id="UP000298488">
    <property type="component" value="Unassembled WGS sequence"/>
</dbReference>
<protein>
    <recommendedName>
        <fullName evidence="3">Lipoprotein</fullName>
    </recommendedName>
</protein>
<reference evidence="1 2" key="1">
    <citation type="submission" date="2019-03" db="EMBL/GenBank/DDBJ databases">
        <title>Genomics of glacier-inhabiting Cryobacterium strains.</title>
        <authorList>
            <person name="Liu Q."/>
            <person name="Xin Y.-H."/>
        </authorList>
    </citation>
    <scope>NUCLEOTIDE SEQUENCE [LARGE SCALE GENOMIC DNA]</scope>
    <source>
        <strain evidence="1 2">CGMCC 1.10440</strain>
    </source>
</reference>
<evidence type="ECO:0008006" key="3">
    <source>
        <dbReference type="Google" id="ProtNLM"/>
    </source>
</evidence>